<dbReference type="EC" id="2.7.1.68" evidence="1"/>
<reference evidence="5" key="1">
    <citation type="submission" date="2021-01" db="EMBL/GenBank/DDBJ databases">
        <authorList>
            <person name="Eckstrom K.M.E."/>
        </authorList>
    </citation>
    <scope>NUCLEOTIDE SEQUENCE</scope>
    <source>
        <strain evidence="5">UVCC 0001</strain>
    </source>
</reference>
<evidence type="ECO:0000256" key="3">
    <source>
        <dbReference type="SAM" id="MobiDB-lite"/>
    </source>
</evidence>
<dbReference type="InterPro" id="IPR002498">
    <property type="entry name" value="PInositol-4-P-4/5-kinase_core"/>
</dbReference>
<gene>
    <name evidence="5" type="ORF">QBZ16_001208</name>
</gene>
<dbReference type="InterPro" id="IPR023610">
    <property type="entry name" value="PInositol-4/5-P-5/4-kinase"/>
</dbReference>
<dbReference type="GO" id="GO:0046854">
    <property type="term" value="P:phosphatidylinositol phosphate biosynthetic process"/>
    <property type="evidence" value="ECO:0007669"/>
    <property type="project" value="TreeGrafter"/>
</dbReference>
<evidence type="ECO:0000256" key="1">
    <source>
        <dbReference type="ARBA" id="ARBA00012172"/>
    </source>
</evidence>
<proteinExistence type="predicted"/>
<evidence type="ECO:0000313" key="5">
    <source>
        <dbReference type="EMBL" id="KAK2076276.1"/>
    </source>
</evidence>
<dbReference type="SUPFAM" id="SSF82185">
    <property type="entry name" value="Histone H3 K4-specific methyltransferase SET7/9 N-terminal domain"/>
    <property type="match status" value="1"/>
</dbReference>
<protein>
    <recommendedName>
        <fullName evidence="1">1-phosphatidylinositol-4-phosphate 5-kinase</fullName>
        <ecNumber evidence="1">2.7.1.68</ecNumber>
    </recommendedName>
</protein>
<dbReference type="PROSITE" id="PS51455">
    <property type="entry name" value="PIPK"/>
    <property type="match status" value="1"/>
</dbReference>
<dbReference type="SMART" id="SM00330">
    <property type="entry name" value="PIPKc"/>
    <property type="match status" value="1"/>
</dbReference>
<evidence type="ECO:0000259" key="4">
    <source>
        <dbReference type="PROSITE" id="PS51455"/>
    </source>
</evidence>
<keyword evidence="2" id="KW-0547">Nucleotide-binding</keyword>
<evidence type="ECO:0000256" key="2">
    <source>
        <dbReference type="PROSITE-ProRule" id="PRU00781"/>
    </source>
</evidence>
<dbReference type="AlphaFoldDB" id="A0AAD9MM32"/>
<dbReference type="InterPro" id="IPR027484">
    <property type="entry name" value="PInositol-4-P-5-kinase_N"/>
</dbReference>
<keyword evidence="2" id="KW-0808">Transferase</keyword>
<evidence type="ECO:0000313" key="6">
    <source>
        <dbReference type="Proteomes" id="UP001255856"/>
    </source>
</evidence>
<keyword evidence="2" id="KW-0418">Kinase</keyword>
<dbReference type="InterPro" id="IPR027483">
    <property type="entry name" value="PInositol-4-P-4/5-kinase_C_sf"/>
</dbReference>
<sequence>MSNDGSLSSPRPDRAGSGPVPGSQVIGGILVALQGFPKGLPDGEHRITTPDGKAYYGEVCGGQPDGRGLVMLPDGARYEGSLAQGRAAGAGMYVQPGGGAYYGNWIRGRLHGEVVHAFPGYEYRGYDLVQQLQLGMTYSIAQSGPQGEQGKEYIKGLMEQDGMEIRKQSIPGTGSVPGFLWKEYLPTTFQKLREMFGIDNGDLLLSMTGDETLRVVPSPGKSGSIFVISGDDRFMAKTVRKDEMRIILHLMAQYYEHCVRNRSTLLVRFYGIYRVSPLLGRRVRFLLMQNALPTHLRLHRRYDLKGSRYGRTAGASRETKPFVTLKDLDFILPAAAHAAVIQQIASDCALLEELNVMDYSLLLGVHFVRWGNEEWSPPFGDWGSQPLEPEAPARGASRGSTSAEESPFAAAAAAAGDRADSAANNLAGLLRTLTRHEDELDAIVRSAASMVTHVGRSSVAAWNSADADWAAGADWVRRHSSIATLPEGMRQAESGFDVDAPTPCLESSGGPGASSPHRNGAAAPDAIGALAPPVTLSIGTAMPALAIQTQGAGAADAVPQPVLLYFTIIDFLQEYNVRKRVEHAIKSQFHPSWDISVLNAKDYSTRFQQMIGELFVQGPSCSTPSPAASGAPDDL</sequence>
<dbReference type="GO" id="GO:0005886">
    <property type="term" value="C:plasma membrane"/>
    <property type="evidence" value="ECO:0007669"/>
    <property type="project" value="TreeGrafter"/>
</dbReference>
<keyword evidence="6" id="KW-1185">Reference proteome</keyword>
<dbReference type="Gene3D" id="3.30.810.10">
    <property type="entry name" value="2-Layer Sandwich"/>
    <property type="match status" value="1"/>
</dbReference>
<organism evidence="5 6">
    <name type="scientific">Prototheca wickerhamii</name>
    <dbReference type="NCBI Taxonomy" id="3111"/>
    <lineage>
        <taxon>Eukaryota</taxon>
        <taxon>Viridiplantae</taxon>
        <taxon>Chlorophyta</taxon>
        <taxon>core chlorophytes</taxon>
        <taxon>Trebouxiophyceae</taxon>
        <taxon>Chlorellales</taxon>
        <taxon>Chlorellaceae</taxon>
        <taxon>Prototheca</taxon>
    </lineage>
</organism>
<dbReference type="Proteomes" id="UP001255856">
    <property type="component" value="Unassembled WGS sequence"/>
</dbReference>
<keyword evidence="2" id="KW-0067">ATP-binding</keyword>
<feature type="region of interest" description="Disordered" evidence="3">
    <location>
        <begin position="380"/>
        <end position="408"/>
    </location>
</feature>
<name>A0AAD9MM32_PROWI</name>
<feature type="region of interest" description="Disordered" evidence="3">
    <location>
        <begin position="499"/>
        <end position="524"/>
    </location>
</feature>
<dbReference type="Gene3D" id="2.20.110.10">
    <property type="entry name" value="Histone H3 K4-specific methyltransferase SET7/9 N-terminal domain"/>
    <property type="match status" value="1"/>
</dbReference>
<comment type="caution">
    <text evidence="5">The sequence shown here is derived from an EMBL/GenBank/DDBJ whole genome shotgun (WGS) entry which is preliminary data.</text>
</comment>
<dbReference type="SUPFAM" id="SSF56104">
    <property type="entry name" value="SAICAR synthase-like"/>
    <property type="match status" value="1"/>
</dbReference>
<dbReference type="GO" id="GO:0016308">
    <property type="term" value="F:1-phosphatidylinositol-4-phosphate 5-kinase activity"/>
    <property type="evidence" value="ECO:0007669"/>
    <property type="project" value="UniProtKB-EC"/>
</dbReference>
<dbReference type="PANTHER" id="PTHR23086:SF8">
    <property type="entry name" value="PHOSPHATIDYLINOSITOL 5-PHOSPHATE 4-KINASE, ISOFORM A"/>
    <property type="match status" value="1"/>
</dbReference>
<feature type="domain" description="PIPK" evidence="4">
    <location>
        <begin position="117"/>
        <end position="615"/>
    </location>
</feature>
<feature type="region of interest" description="Disordered" evidence="3">
    <location>
        <begin position="1"/>
        <end position="21"/>
    </location>
</feature>
<accession>A0AAD9MM32</accession>
<dbReference type="GO" id="GO:0005524">
    <property type="term" value="F:ATP binding"/>
    <property type="evidence" value="ECO:0007669"/>
    <property type="project" value="UniProtKB-UniRule"/>
</dbReference>
<dbReference type="Gene3D" id="3.30.800.10">
    <property type="entry name" value="Phosphatidylinositol Phosphate Kinase II Beta"/>
    <property type="match status" value="1"/>
</dbReference>
<dbReference type="Pfam" id="PF01504">
    <property type="entry name" value="PIP5K"/>
    <property type="match status" value="1"/>
</dbReference>
<dbReference type="PANTHER" id="PTHR23086">
    <property type="entry name" value="PHOSPHATIDYLINOSITOL-4-PHOSPHATE 5-KINASE"/>
    <property type="match status" value="1"/>
</dbReference>
<dbReference type="EMBL" id="JASFZW010000011">
    <property type="protein sequence ID" value="KAK2076276.1"/>
    <property type="molecule type" value="Genomic_DNA"/>
</dbReference>